<proteinExistence type="predicted"/>
<dbReference type="EMBL" id="GBRH01184989">
    <property type="protein sequence ID" value="JAE12907.1"/>
    <property type="molecule type" value="Transcribed_RNA"/>
</dbReference>
<name>A0A0A9FKN8_ARUDO</name>
<protein>
    <submittedName>
        <fullName evidence="1">Uncharacterized protein</fullName>
    </submittedName>
</protein>
<sequence>MLCVVSVRHHWR</sequence>
<reference evidence="1" key="1">
    <citation type="submission" date="2014-09" db="EMBL/GenBank/DDBJ databases">
        <authorList>
            <person name="Magalhaes I.L.F."/>
            <person name="Oliveira U."/>
            <person name="Santos F.R."/>
            <person name="Vidigal T.H.D.A."/>
            <person name="Brescovit A.D."/>
            <person name="Santos A.J."/>
        </authorList>
    </citation>
    <scope>NUCLEOTIDE SEQUENCE</scope>
    <source>
        <tissue evidence="1">Shoot tissue taken approximately 20 cm above the soil surface</tissue>
    </source>
</reference>
<evidence type="ECO:0000313" key="1">
    <source>
        <dbReference type="EMBL" id="JAE12907.1"/>
    </source>
</evidence>
<accession>A0A0A9FKN8</accession>
<organism evidence="1">
    <name type="scientific">Arundo donax</name>
    <name type="common">Giant reed</name>
    <name type="synonym">Donax arundinaceus</name>
    <dbReference type="NCBI Taxonomy" id="35708"/>
    <lineage>
        <taxon>Eukaryota</taxon>
        <taxon>Viridiplantae</taxon>
        <taxon>Streptophyta</taxon>
        <taxon>Embryophyta</taxon>
        <taxon>Tracheophyta</taxon>
        <taxon>Spermatophyta</taxon>
        <taxon>Magnoliopsida</taxon>
        <taxon>Liliopsida</taxon>
        <taxon>Poales</taxon>
        <taxon>Poaceae</taxon>
        <taxon>PACMAD clade</taxon>
        <taxon>Arundinoideae</taxon>
        <taxon>Arundineae</taxon>
        <taxon>Arundo</taxon>
    </lineage>
</organism>
<reference evidence="1" key="2">
    <citation type="journal article" date="2015" name="Data Brief">
        <title>Shoot transcriptome of the giant reed, Arundo donax.</title>
        <authorList>
            <person name="Barrero R.A."/>
            <person name="Guerrero F.D."/>
            <person name="Moolhuijzen P."/>
            <person name="Goolsby J.A."/>
            <person name="Tidwell J."/>
            <person name="Bellgard S.E."/>
            <person name="Bellgard M.I."/>
        </authorList>
    </citation>
    <scope>NUCLEOTIDE SEQUENCE</scope>
    <source>
        <tissue evidence="1">Shoot tissue taken approximately 20 cm above the soil surface</tissue>
    </source>
</reference>